<evidence type="ECO:0000313" key="4">
    <source>
        <dbReference type="EMBL" id="TWI43759.1"/>
    </source>
</evidence>
<organism evidence="4 5">
    <name type="scientific">Pseudoduganella flava</name>
    <dbReference type="NCBI Taxonomy" id="871742"/>
    <lineage>
        <taxon>Bacteria</taxon>
        <taxon>Pseudomonadati</taxon>
        <taxon>Pseudomonadota</taxon>
        <taxon>Betaproteobacteria</taxon>
        <taxon>Burkholderiales</taxon>
        <taxon>Oxalobacteraceae</taxon>
        <taxon>Telluria group</taxon>
        <taxon>Pseudoduganella</taxon>
    </lineage>
</organism>
<reference evidence="4 5" key="1">
    <citation type="journal article" date="2015" name="Stand. Genomic Sci.">
        <title>Genomic Encyclopedia of Bacterial and Archaeal Type Strains, Phase III: the genomes of soil and plant-associated and newly described type strains.</title>
        <authorList>
            <person name="Whitman W.B."/>
            <person name="Woyke T."/>
            <person name="Klenk H.P."/>
            <person name="Zhou Y."/>
            <person name="Lilburn T.G."/>
            <person name="Beck B.J."/>
            <person name="De Vos P."/>
            <person name="Vandamme P."/>
            <person name="Eisen J.A."/>
            <person name="Garrity G."/>
            <person name="Hugenholtz P."/>
            <person name="Kyrpides N.C."/>
        </authorList>
    </citation>
    <scope>NUCLEOTIDE SEQUENCE [LARGE SCALE GENOMIC DNA]</scope>
    <source>
        <strain evidence="4 5">CGMCC 1.10685</strain>
    </source>
</reference>
<dbReference type="AlphaFoldDB" id="A0A562PH63"/>
<comment type="caution">
    <text evidence="3">Lacks conserved residue(s) required for the propagation of feature annotation.</text>
</comment>
<name>A0A562PH63_9BURK</name>
<gene>
    <name evidence="3" type="primary">fdhD</name>
    <name evidence="4" type="ORF">IP92_04813</name>
</gene>
<comment type="function">
    <text evidence="3">Required for formate dehydrogenase (FDH) activity. Acts as a sulfur carrier protein that transfers sulfur from IscS to the molybdenum cofactor prior to its insertion into FDH.</text>
</comment>
<dbReference type="NCBIfam" id="TIGR00129">
    <property type="entry name" value="fdhD_narQ"/>
    <property type="match status" value="1"/>
</dbReference>
<dbReference type="GO" id="GO:0006777">
    <property type="term" value="P:Mo-molybdopterin cofactor biosynthetic process"/>
    <property type="evidence" value="ECO:0007669"/>
    <property type="project" value="UniProtKB-UniRule"/>
</dbReference>
<proteinExistence type="inferred from homology"/>
<dbReference type="Gene3D" id="3.10.20.10">
    <property type="match status" value="1"/>
</dbReference>
<evidence type="ECO:0000256" key="3">
    <source>
        <dbReference type="HAMAP-Rule" id="MF_00187"/>
    </source>
</evidence>
<dbReference type="SUPFAM" id="SSF53927">
    <property type="entry name" value="Cytidine deaminase-like"/>
    <property type="match status" value="1"/>
</dbReference>
<comment type="caution">
    <text evidence="4">The sequence shown here is derived from an EMBL/GenBank/DDBJ whole genome shotgun (WGS) entry which is preliminary data.</text>
</comment>
<dbReference type="Proteomes" id="UP000315112">
    <property type="component" value="Unassembled WGS sequence"/>
</dbReference>
<dbReference type="EMBL" id="VLKW01000011">
    <property type="protein sequence ID" value="TWI43759.1"/>
    <property type="molecule type" value="Genomic_DNA"/>
</dbReference>
<evidence type="ECO:0000256" key="2">
    <source>
        <dbReference type="ARBA" id="ARBA00023150"/>
    </source>
</evidence>
<dbReference type="HAMAP" id="MF_00187">
    <property type="entry name" value="FdhD"/>
    <property type="match status" value="1"/>
</dbReference>
<keyword evidence="1 3" id="KW-0963">Cytoplasm</keyword>
<evidence type="ECO:0000256" key="1">
    <source>
        <dbReference type="ARBA" id="ARBA00022490"/>
    </source>
</evidence>
<dbReference type="InterPro" id="IPR016193">
    <property type="entry name" value="Cytidine_deaminase-like"/>
</dbReference>
<keyword evidence="2 3" id="KW-0501">Molybdenum cofactor biosynthesis</keyword>
<comment type="similarity">
    <text evidence="3">Belongs to the FdhD family.</text>
</comment>
<accession>A0A562PH63</accession>
<dbReference type="GO" id="GO:0097163">
    <property type="term" value="F:sulfur carrier activity"/>
    <property type="evidence" value="ECO:0007669"/>
    <property type="project" value="UniProtKB-UniRule"/>
</dbReference>
<dbReference type="Pfam" id="PF02634">
    <property type="entry name" value="FdhD-NarQ"/>
    <property type="match status" value="1"/>
</dbReference>
<dbReference type="GO" id="GO:0016783">
    <property type="term" value="F:sulfurtransferase activity"/>
    <property type="evidence" value="ECO:0007669"/>
    <property type="project" value="InterPro"/>
</dbReference>
<comment type="subcellular location">
    <subcellularLocation>
        <location evidence="3">Cytoplasm</location>
    </subcellularLocation>
</comment>
<protein>
    <recommendedName>
        <fullName evidence="3">Sulfur carrier protein FdhD</fullName>
    </recommendedName>
</protein>
<dbReference type="InterPro" id="IPR003786">
    <property type="entry name" value="FdhD"/>
</dbReference>
<sequence length="324" mass="33368">MAVTGNMSILLNVQKDEPGNSAPCDATAALVASWLPCQKVCSMIPTPPAACPLPSSQELPPATRPHDVLRVRDGIPETVADVLAEEVPVALVYNGISHAVMMATPADLEDFALGFSLTEGLIDHAGECYGIDVEAGPAGVTVQLEVASRAFMALKERRRTLAGRTGCGLCGVDSLDQVYRTLPPGHGRAVLAGSAVRAALAALPARQALNRISGATHAAAWCDMDGTPAVVREDVGRHNALDKVIGALARTPASRAGDGFALVTSRVSVEMVQKAAMAGAVAIVGVSAPTAAAVRMAENAGMVLVAFARGSQFVCYAGQDRLAP</sequence>
<dbReference type="PANTHER" id="PTHR30592">
    <property type="entry name" value="FORMATE DEHYDROGENASE"/>
    <property type="match status" value="1"/>
</dbReference>
<dbReference type="PANTHER" id="PTHR30592:SF1">
    <property type="entry name" value="SULFUR CARRIER PROTEIN FDHD"/>
    <property type="match status" value="1"/>
</dbReference>
<dbReference type="GO" id="GO:0005737">
    <property type="term" value="C:cytoplasm"/>
    <property type="evidence" value="ECO:0007669"/>
    <property type="project" value="UniProtKB-SubCell"/>
</dbReference>
<dbReference type="Gene3D" id="3.40.140.10">
    <property type="entry name" value="Cytidine Deaminase, domain 2"/>
    <property type="match status" value="1"/>
</dbReference>
<evidence type="ECO:0000313" key="5">
    <source>
        <dbReference type="Proteomes" id="UP000315112"/>
    </source>
</evidence>
<feature type="active site" description="Cysteine persulfide intermediate" evidence="3">
    <location>
        <position position="167"/>
    </location>
</feature>